<evidence type="ECO:0000256" key="1">
    <source>
        <dbReference type="SAM" id="MobiDB-lite"/>
    </source>
</evidence>
<dbReference type="EMBL" id="FRCB01000001">
    <property type="protein sequence ID" value="SHL43441.1"/>
    <property type="molecule type" value="Genomic_DNA"/>
</dbReference>
<organism evidence="2 3">
    <name type="scientific">Roseovarius litoreus</name>
    <dbReference type="NCBI Taxonomy" id="1155722"/>
    <lineage>
        <taxon>Bacteria</taxon>
        <taxon>Pseudomonadati</taxon>
        <taxon>Pseudomonadota</taxon>
        <taxon>Alphaproteobacteria</taxon>
        <taxon>Rhodobacterales</taxon>
        <taxon>Roseobacteraceae</taxon>
        <taxon>Roseovarius</taxon>
    </lineage>
</organism>
<sequence length="105" mass="11139">MQSDGDIAACLAGVPDRPESCEKRPNRTTGVGALLPPVMPCMPEGGNLRALRVLLGKGPRKSGARPDRQKGAARRYSNESTGFIIPVSIPRQLVIGAFMNLRVAG</sequence>
<accession>A0A1M7AKY4</accession>
<gene>
    <name evidence="2" type="ORF">SAMN05443432_101495</name>
</gene>
<reference evidence="2 3" key="1">
    <citation type="submission" date="2016-11" db="EMBL/GenBank/DDBJ databases">
        <authorList>
            <person name="Varghese N."/>
            <person name="Submissions S."/>
        </authorList>
    </citation>
    <scope>NUCLEOTIDE SEQUENCE [LARGE SCALE GENOMIC DNA]</scope>
    <source>
        <strain evidence="2 3">DSM 28249</strain>
    </source>
</reference>
<feature type="region of interest" description="Disordered" evidence="1">
    <location>
        <begin position="57"/>
        <end position="76"/>
    </location>
</feature>
<dbReference type="Proteomes" id="UP000322545">
    <property type="component" value="Unassembled WGS sequence"/>
</dbReference>
<evidence type="ECO:0000313" key="3">
    <source>
        <dbReference type="Proteomes" id="UP000322545"/>
    </source>
</evidence>
<keyword evidence="3" id="KW-1185">Reference proteome</keyword>
<proteinExistence type="predicted"/>
<name>A0A1M7AKY4_9RHOB</name>
<protein>
    <submittedName>
        <fullName evidence="2">Uncharacterized protein</fullName>
    </submittedName>
</protein>
<dbReference type="AlphaFoldDB" id="A0A1M7AKY4"/>
<evidence type="ECO:0000313" key="2">
    <source>
        <dbReference type="EMBL" id="SHL43441.1"/>
    </source>
</evidence>